<dbReference type="InterPro" id="IPR027826">
    <property type="entry name" value="DUF4431"/>
</dbReference>
<evidence type="ECO:0000313" key="3">
    <source>
        <dbReference type="EMBL" id="MTW01428.1"/>
    </source>
</evidence>
<feature type="domain" description="DUF4431" evidence="2">
    <location>
        <begin position="99"/>
        <end position="132"/>
    </location>
</feature>
<comment type="caution">
    <text evidence="3">The sequence shown here is derived from an EMBL/GenBank/DDBJ whole genome shotgun (WGS) entry which is preliminary data.</text>
</comment>
<proteinExistence type="predicted"/>
<feature type="signal peptide" evidence="1">
    <location>
        <begin position="1"/>
        <end position="21"/>
    </location>
</feature>
<organism evidence="3 4">
    <name type="scientific">Pseudoduganella ginsengisoli</name>
    <dbReference type="NCBI Taxonomy" id="1462440"/>
    <lineage>
        <taxon>Bacteria</taxon>
        <taxon>Pseudomonadati</taxon>
        <taxon>Pseudomonadota</taxon>
        <taxon>Betaproteobacteria</taxon>
        <taxon>Burkholderiales</taxon>
        <taxon>Oxalobacteraceae</taxon>
        <taxon>Telluria group</taxon>
        <taxon>Pseudoduganella</taxon>
    </lineage>
</organism>
<feature type="chain" id="PRO_5026808163" evidence="1">
    <location>
        <begin position="22"/>
        <end position="144"/>
    </location>
</feature>
<keyword evidence="1" id="KW-0732">Signal</keyword>
<dbReference type="OrthoDB" id="8595802at2"/>
<name>A0A6L6PWS0_9BURK</name>
<evidence type="ECO:0000256" key="1">
    <source>
        <dbReference type="SAM" id="SignalP"/>
    </source>
</evidence>
<gene>
    <name evidence="3" type="ORF">GM668_04930</name>
</gene>
<keyword evidence="4" id="KW-1185">Reference proteome</keyword>
<evidence type="ECO:0000259" key="2">
    <source>
        <dbReference type="Pfam" id="PF14485"/>
    </source>
</evidence>
<evidence type="ECO:0000313" key="4">
    <source>
        <dbReference type="Proteomes" id="UP000484015"/>
    </source>
</evidence>
<sequence length="144" mass="15447">MTRFTVSCALLLAGLAFQAQAAPCLRVDDHPVTLHGMVVIQTFYGPPGYGETPKTDRRETQGLLKLDAPVCIGVSDADGVVTETQQSMVTMVPPAKVSLKHYRGKKVTASGSLFQAVTGHHHTDVLIDVEHIDVAKQKGIEGIL</sequence>
<dbReference type="Proteomes" id="UP000484015">
    <property type="component" value="Unassembled WGS sequence"/>
</dbReference>
<reference evidence="3 4" key="1">
    <citation type="submission" date="2019-11" db="EMBL/GenBank/DDBJ databases">
        <title>Type strains purchased from KCTC, JCM and DSMZ.</title>
        <authorList>
            <person name="Lu H."/>
        </authorList>
    </citation>
    <scope>NUCLEOTIDE SEQUENCE [LARGE SCALE GENOMIC DNA]</scope>
    <source>
        <strain evidence="3 4">KCTC 42409</strain>
    </source>
</reference>
<accession>A0A6L6PWS0</accession>
<dbReference type="Pfam" id="PF14485">
    <property type="entry name" value="DUF4431"/>
    <property type="match status" value="1"/>
</dbReference>
<dbReference type="EMBL" id="WNLA01000002">
    <property type="protein sequence ID" value="MTW01428.1"/>
    <property type="molecule type" value="Genomic_DNA"/>
</dbReference>
<protein>
    <submittedName>
        <fullName evidence="3">DUF4431 domain-containing protein</fullName>
    </submittedName>
</protein>
<dbReference type="AlphaFoldDB" id="A0A6L6PWS0"/>
<dbReference type="RefSeq" id="WP_155437839.1">
    <property type="nucleotide sequence ID" value="NZ_WNLA01000002.1"/>
</dbReference>